<dbReference type="GO" id="GO:0003824">
    <property type="term" value="F:catalytic activity"/>
    <property type="evidence" value="ECO:0007669"/>
    <property type="project" value="InterPro"/>
</dbReference>
<dbReference type="PANTHER" id="PTHR46082">
    <property type="entry name" value="ATP/GTP-BINDING PROTEIN-RELATED"/>
    <property type="match status" value="1"/>
</dbReference>
<dbReference type="Pfam" id="PF01048">
    <property type="entry name" value="PNP_UDP_1"/>
    <property type="match status" value="1"/>
</dbReference>
<dbReference type="GeneID" id="19158397"/>
<dbReference type="EMBL" id="AMWN01000003">
    <property type="protein sequence ID" value="EXJ90404.1"/>
    <property type="molecule type" value="Genomic_DNA"/>
</dbReference>
<dbReference type="InterPro" id="IPR000845">
    <property type="entry name" value="Nucleoside_phosphorylase_d"/>
</dbReference>
<evidence type="ECO:0000313" key="3">
    <source>
        <dbReference type="Proteomes" id="UP000019484"/>
    </source>
</evidence>
<dbReference type="HOGENOM" id="CLU_000288_34_22_1"/>
<organism evidence="2 3">
    <name type="scientific">Capronia coronata CBS 617.96</name>
    <dbReference type="NCBI Taxonomy" id="1182541"/>
    <lineage>
        <taxon>Eukaryota</taxon>
        <taxon>Fungi</taxon>
        <taxon>Dikarya</taxon>
        <taxon>Ascomycota</taxon>
        <taxon>Pezizomycotina</taxon>
        <taxon>Eurotiomycetes</taxon>
        <taxon>Chaetothyriomycetidae</taxon>
        <taxon>Chaetothyriales</taxon>
        <taxon>Herpotrichiellaceae</taxon>
        <taxon>Capronia</taxon>
    </lineage>
</organism>
<protein>
    <recommendedName>
        <fullName evidence="1">Nucleoside phosphorylase domain-containing protein</fullName>
    </recommendedName>
</protein>
<dbReference type="eggNOG" id="KOG4177">
    <property type="taxonomic scope" value="Eukaryota"/>
</dbReference>
<dbReference type="GO" id="GO:0009116">
    <property type="term" value="P:nucleoside metabolic process"/>
    <property type="evidence" value="ECO:0007669"/>
    <property type="project" value="InterPro"/>
</dbReference>
<evidence type="ECO:0000259" key="1">
    <source>
        <dbReference type="Pfam" id="PF01048"/>
    </source>
</evidence>
<gene>
    <name evidence="2" type="ORF">A1O1_03505</name>
</gene>
<dbReference type="SUPFAM" id="SSF53167">
    <property type="entry name" value="Purine and uridine phosphorylases"/>
    <property type="match status" value="1"/>
</dbReference>
<evidence type="ECO:0000313" key="2">
    <source>
        <dbReference type="EMBL" id="EXJ90404.1"/>
    </source>
</evidence>
<accession>W9Z7D2</accession>
<dbReference type="OrthoDB" id="4160849at2759"/>
<comment type="caution">
    <text evidence="2">The sequence shown here is derived from an EMBL/GenBank/DDBJ whole genome shotgun (WGS) entry which is preliminary data.</text>
</comment>
<proteinExistence type="predicted"/>
<name>W9Z7D2_9EURO</name>
<dbReference type="InterPro" id="IPR035994">
    <property type="entry name" value="Nucleoside_phosphorylase_sf"/>
</dbReference>
<keyword evidence="3" id="KW-1185">Reference proteome</keyword>
<dbReference type="PANTHER" id="PTHR46082:SF11">
    <property type="entry name" value="AAA+ ATPASE DOMAIN-CONTAINING PROTEIN-RELATED"/>
    <property type="match status" value="1"/>
</dbReference>
<dbReference type="AlphaFoldDB" id="W9Z7D2"/>
<dbReference type="InterPro" id="IPR053137">
    <property type="entry name" value="NLR-like"/>
</dbReference>
<feature type="domain" description="Nucleoside phosphorylase" evidence="1">
    <location>
        <begin position="42"/>
        <end position="293"/>
    </location>
</feature>
<dbReference type="STRING" id="1182541.W9Z7D2"/>
<dbReference type="RefSeq" id="XP_007722598.1">
    <property type="nucleotide sequence ID" value="XM_007724408.1"/>
</dbReference>
<dbReference type="Gene3D" id="3.40.50.1580">
    <property type="entry name" value="Nucleoside phosphorylase domain"/>
    <property type="match status" value="1"/>
</dbReference>
<reference evidence="2 3" key="1">
    <citation type="submission" date="2013-03" db="EMBL/GenBank/DDBJ databases">
        <title>The Genome Sequence of Capronia coronata CBS 617.96.</title>
        <authorList>
            <consortium name="The Broad Institute Genomics Platform"/>
            <person name="Cuomo C."/>
            <person name="de Hoog S."/>
            <person name="Gorbushina A."/>
            <person name="Walker B."/>
            <person name="Young S.K."/>
            <person name="Zeng Q."/>
            <person name="Gargeya S."/>
            <person name="Fitzgerald M."/>
            <person name="Haas B."/>
            <person name="Abouelleil A."/>
            <person name="Allen A.W."/>
            <person name="Alvarado L."/>
            <person name="Arachchi H.M."/>
            <person name="Berlin A.M."/>
            <person name="Chapman S.B."/>
            <person name="Gainer-Dewar J."/>
            <person name="Goldberg J."/>
            <person name="Griggs A."/>
            <person name="Gujja S."/>
            <person name="Hansen M."/>
            <person name="Howarth C."/>
            <person name="Imamovic A."/>
            <person name="Ireland A."/>
            <person name="Larimer J."/>
            <person name="McCowan C."/>
            <person name="Murphy C."/>
            <person name="Pearson M."/>
            <person name="Poon T.W."/>
            <person name="Priest M."/>
            <person name="Roberts A."/>
            <person name="Saif S."/>
            <person name="Shea T."/>
            <person name="Sisk P."/>
            <person name="Sykes S."/>
            <person name="Wortman J."/>
            <person name="Nusbaum C."/>
            <person name="Birren B."/>
        </authorList>
    </citation>
    <scope>NUCLEOTIDE SEQUENCE [LARGE SCALE GENOMIC DNA]</scope>
    <source>
        <strain evidence="2 3">CBS 617.96</strain>
    </source>
</reference>
<sequence length="336" mass="36439">MPPPSSLEAYRVGWICALHTDLLAARAMLDEDHGMIRGHGQDANTYAVGRIHDHNVVIAGLPAGIDGPVSAASVVKDMIRAFHDLRFMLLVGIGGGIPNLPALDIRLGDVVVSQPNGTNGGVIQYNRGKNYHGGAFERKGSVNAPSNVLLTALTAQRAEHQLHGSQQMSAFLTDMINRHPNLKNDFAYPGAMCDRFFRPDYVHPKNQPTCQSCVPGAEVPRAQRGTSTPEVHYGLIASGDQVVKDPGVREFLRTKYGALCVDMESAGLMHNFPGLVIKGICDYADSHRSDLWHKYAAASAAACTKELLHYVSSAKIDHESPIHEIVGEGGRFLENY</sequence>
<dbReference type="Proteomes" id="UP000019484">
    <property type="component" value="Unassembled WGS sequence"/>
</dbReference>